<reference evidence="1" key="1">
    <citation type="submission" date="2018-05" db="EMBL/GenBank/DDBJ databases">
        <authorList>
            <person name="Lanie J.A."/>
            <person name="Ng W.-L."/>
            <person name="Kazmierczak K.M."/>
            <person name="Andrzejewski T.M."/>
            <person name="Davidsen T.M."/>
            <person name="Wayne K.J."/>
            <person name="Tettelin H."/>
            <person name="Glass J.I."/>
            <person name="Rusch D."/>
            <person name="Podicherti R."/>
            <person name="Tsui H.-C.T."/>
            <person name="Winkler M.E."/>
        </authorList>
    </citation>
    <scope>NUCLEOTIDE SEQUENCE</scope>
</reference>
<dbReference type="AlphaFoldDB" id="A0A381UWA8"/>
<sequence length="34" mass="4127">VESNSIRVEYYRWMQKELPDLQASALKQHKAPFY</sequence>
<feature type="non-terminal residue" evidence="1">
    <location>
        <position position="1"/>
    </location>
</feature>
<dbReference type="EMBL" id="UINC01007271">
    <property type="protein sequence ID" value="SVA32390.1"/>
    <property type="molecule type" value="Genomic_DNA"/>
</dbReference>
<organism evidence="1">
    <name type="scientific">marine metagenome</name>
    <dbReference type="NCBI Taxonomy" id="408172"/>
    <lineage>
        <taxon>unclassified sequences</taxon>
        <taxon>metagenomes</taxon>
        <taxon>ecological metagenomes</taxon>
    </lineage>
</organism>
<protein>
    <submittedName>
        <fullName evidence="1">Uncharacterized protein</fullName>
    </submittedName>
</protein>
<gene>
    <name evidence="1" type="ORF">METZ01_LOCUS85244</name>
</gene>
<evidence type="ECO:0000313" key="1">
    <source>
        <dbReference type="EMBL" id="SVA32390.1"/>
    </source>
</evidence>
<proteinExistence type="predicted"/>
<accession>A0A381UWA8</accession>
<name>A0A381UWA8_9ZZZZ</name>